<evidence type="ECO:0000259" key="5">
    <source>
        <dbReference type="Pfam" id="PF07730"/>
    </source>
</evidence>
<sequence>MTDPAYPGGSRTSRLWHRAIENGLPMYAGGLVFLGFALVPAWTTETGRPYRAGVTGVSIVIAALYLAIPLVLELPFRIRALWVFLLAAGVAAFIPLLGVGAIYFTPYVMIPLATLLGWRVTRSAIPVLTVALVATALLARDWLAVSIALMGGTFGIWIALAIRQSELREQLVQAEARNAVLAVAAERERIGRDLHDILGHSLTAVAIKAQLAARIAERDPVAAVTEMAEVERLARQALTEVRATASGIREVRLASETASARSVLGAAGIECRVTTAAALTDEASSELLGYVVREAVTNVVRHSGAEWCEIELAEDGVRIHDNGGGLKGQPGNGLRGLRERVEQAGGTLTVTGGQGTTVEARIGGRG</sequence>
<feature type="transmembrane region" description="Helical" evidence="4">
    <location>
        <begin position="80"/>
        <end position="104"/>
    </location>
</feature>
<dbReference type="Gene3D" id="1.20.5.1930">
    <property type="match status" value="1"/>
</dbReference>
<feature type="transmembrane region" description="Helical" evidence="4">
    <location>
        <begin position="116"/>
        <end position="136"/>
    </location>
</feature>
<dbReference type="InterPro" id="IPR011712">
    <property type="entry name" value="Sig_transdc_His_kin_sub3_dim/P"/>
</dbReference>
<evidence type="ECO:0000313" key="6">
    <source>
        <dbReference type="EMBL" id="OYO11611.1"/>
    </source>
</evidence>
<keyword evidence="4" id="KW-0472">Membrane</keyword>
<evidence type="ECO:0000256" key="1">
    <source>
        <dbReference type="ARBA" id="ARBA00022679"/>
    </source>
</evidence>
<dbReference type="CDD" id="cd16917">
    <property type="entry name" value="HATPase_UhpB-NarQ-NarX-like"/>
    <property type="match status" value="1"/>
</dbReference>
<feature type="domain" description="Signal transduction histidine kinase subgroup 3 dimerisation and phosphoacceptor" evidence="5">
    <location>
        <begin position="186"/>
        <end position="251"/>
    </location>
</feature>
<evidence type="ECO:0000256" key="3">
    <source>
        <dbReference type="ARBA" id="ARBA00023012"/>
    </source>
</evidence>
<feature type="transmembrane region" description="Helical" evidence="4">
    <location>
        <begin position="24"/>
        <end position="43"/>
    </location>
</feature>
<keyword evidence="4" id="KW-1133">Transmembrane helix</keyword>
<dbReference type="OrthoDB" id="5241784at2"/>
<dbReference type="SUPFAM" id="SSF55874">
    <property type="entry name" value="ATPase domain of HSP90 chaperone/DNA topoisomerase II/histidine kinase"/>
    <property type="match status" value="1"/>
</dbReference>
<reference evidence="6 7" key="1">
    <citation type="submission" date="2017-07" db="EMBL/GenBank/DDBJ databases">
        <title>Draft whole genome sequences of clinical Proprionibacteriaceae strains.</title>
        <authorList>
            <person name="Bernier A.-M."/>
            <person name="Bernard K."/>
            <person name="Domingo M.-C."/>
        </authorList>
    </citation>
    <scope>NUCLEOTIDE SEQUENCE [LARGE SCALE GENOMIC DNA]</scope>
    <source>
        <strain evidence="6 7">NML 030167</strain>
    </source>
</reference>
<dbReference type="Pfam" id="PF07730">
    <property type="entry name" value="HisKA_3"/>
    <property type="match status" value="1"/>
</dbReference>
<keyword evidence="3" id="KW-0902">Two-component regulatory system</keyword>
<dbReference type="EMBL" id="NMVO01000015">
    <property type="protein sequence ID" value="OYO11611.1"/>
    <property type="molecule type" value="Genomic_DNA"/>
</dbReference>
<dbReference type="Gene3D" id="3.30.565.10">
    <property type="entry name" value="Histidine kinase-like ATPase, C-terminal domain"/>
    <property type="match status" value="1"/>
</dbReference>
<dbReference type="GO" id="GO:0000155">
    <property type="term" value="F:phosphorelay sensor kinase activity"/>
    <property type="evidence" value="ECO:0007669"/>
    <property type="project" value="InterPro"/>
</dbReference>
<dbReference type="PANTHER" id="PTHR24421:SF63">
    <property type="entry name" value="SENSOR HISTIDINE KINASE DESK"/>
    <property type="match status" value="1"/>
</dbReference>
<evidence type="ECO:0000313" key="7">
    <source>
        <dbReference type="Proteomes" id="UP000215896"/>
    </source>
</evidence>
<protein>
    <submittedName>
        <fullName evidence="6">Histidine kinase</fullName>
    </submittedName>
</protein>
<keyword evidence="4" id="KW-0812">Transmembrane</keyword>
<accession>A0A255G7U2</accession>
<dbReference type="PANTHER" id="PTHR24421">
    <property type="entry name" value="NITRATE/NITRITE SENSOR PROTEIN NARX-RELATED"/>
    <property type="match status" value="1"/>
</dbReference>
<dbReference type="InterPro" id="IPR050482">
    <property type="entry name" value="Sensor_HK_TwoCompSys"/>
</dbReference>
<keyword evidence="1" id="KW-0808">Transferase</keyword>
<dbReference type="Proteomes" id="UP000215896">
    <property type="component" value="Unassembled WGS sequence"/>
</dbReference>
<dbReference type="RefSeq" id="WP_094403602.1">
    <property type="nucleotide sequence ID" value="NZ_NMVL01000026.1"/>
</dbReference>
<evidence type="ECO:0000256" key="4">
    <source>
        <dbReference type="SAM" id="Phobius"/>
    </source>
</evidence>
<gene>
    <name evidence="6" type="ORF">CGZ94_14390</name>
</gene>
<name>A0A255G7U2_9ACTN</name>
<dbReference type="AlphaFoldDB" id="A0A255G7U2"/>
<organism evidence="6 7">
    <name type="scientific">Enemella evansiae</name>
    <dbReference type="NCBI Taxonomy" id="2016499"/>
    <lineage>
        <taxon>Bacteria</taxon>
        <taxon>Bacillati</taxon>
        <taxon>Actinomycetota</taxon>
        <taxon>Actinomycetes</taxon>
        <taxon>Propionibacteriales</taxon>
        <taxon>Propionibacteriaceae</taxon>
        <taxon>Enemella</taxon>
    </lineage>
</organism>
<keyword evidence="2 6" id="KW-0418">Kinase</keyword>
<keyword evidence="7" id="KW-1185">Reference proteome</keyword>
<dbReference type="InterPro" id="IPR036890">
    <property type="entry name" value="HATPase_C_sf"/>
</dbReference>
<proteinExistence type="predicted"/>
<dbReference type="GO" id="GO:0016020">
    <property type="term" value="C:membrane"/>
    <property type="evidence" value="ECO:0007669"/>
    <property type="project" value="InterPro"/>
</dbReference>
<dbReference type="GO" id="GO:0046983">
    <property type="term" value="F:protein dimerization activity"/>
    <property type="evidence" value="ECO:0007669"/>
    <property type="project" value="InterPro"/>
</dbReference>
<evidence type="ECO:0000256" key="2">
    <source>
        <dbReference type="ARBA" id="ARBA00022777"/>
    </source>
</evidence>
<feature type="transmembrane region" description="Helical" evidence="4">
    <location>
        <begin position="50"/>
        <end position="68"/>
    </location>
</feature>
<comment type="caution">
    <text evidence="6">The sequence shown here is derived from an EMBL/GenBank/DDBJ whole genome shotgun (WGS) entry which is preliminary data.</text>
</comment>
<feature type="transmembrane region" description="Helical" evidence="4">
    <location>
        <begin position="142"/>
        <end position="162"/>
    </location>
</feature>